<evidence type="ECO:0000256" key="1">
    <source>
        <dbReference type="ARBA" id="ARBA00004123"/>
    </source>
</evidence>
<evidence type="ECO:0000256" key="4">
    <source>
        <dbReference type="ARBA" id="ARBA00023242"/>
    </source>
</evidence>
<dbReference type="VEuPathDB" id="MicrosporidiaDB:VCUG_02622"/>
<dbReference type="PANTHER" id="PTHR31200">
    <property type="entry name" value="INO80 COMPLEX SUBUNIT C"/>
    <property type="match status" value="1"/>
</dbReference>
<dbReference type="GO" id="GO:0031011">
    <property type="term" value="C:Ino80 complex"/>
    <property type="evidence" value="ECO:0007669"/>
    <property type="project" value="InterPro"/>
</dbReference>
<comment type="subcellular location">
    <subcellularLocation>
        <location evidence="1">Nucleus</location>
    </subcellularLocation>
</comment>
<dbReference type="GeneID" id="19880482"/>
<gene>
    <name evidence="6" type="ORF">VCUG_02622</name>
</gene>
<evidence type="ECO:0000313" key="7">
    <source>
        <dbReference type="Proteomes" id="UP000011081"/>
    </source>
</evidence>
<dbReference type="Pfam" id="PF08265">
    <property type="entry name" value="YL1_C"/>
    <property type="match status" value="1"/>
</dbReference>
<reference evidence="7" key="1">
    <citation type="submission" date="2011-03" db="EMBL/GenBank/DDBJ databases">
        <title>The genome sequence of Vavraia culicis strain floridensis.</title>
        <authorList>
            <consortium name="The Broad Institute Genome Sequencing Platform"/>
            <person name="Cuomo C."/>
            <person name="Becnel J."/>
            <person name="Sanscrainte N."/>
            <person name="Young S.K."/>
            <person name="Zeng Q."/>
            <person name="Gargeya S."/>
            <person name="Fitzgerald M."/>
            <person name="Haas B."/>
            <person name="Abouelleil A."/>
            <person name="Alvarado L."/>
            <person name="Arachchi H.M."/>
            <person name="Berlin A."/>
            <person name="Chapman S.B."/>
            <person name="Gearin G."/>
            <person name="Goldberg J."/>
            <person name="Griggs A."/>
            <person name="Gujja S."/>
            <person name="Hansen M."/>
            <person name="Heiman D."/>
            <person name="Howarth C."/>
            <person name="Larimer J."/>
            <person name="Lui A."/>
            <person name="MacDonald P.J.P."/>
            <person name="McCowen C."/>
            <person name="Montmayeur A."/>
            <person name="Murphy C."/>
            <person name="Neiman D."/>
            <person name="Pearson M."/>
            <person name="Priest M."/>
            <person name="Roberts A."/>
            <person name="Saif S."/>
            <person name="Shea T."/>
            <person name="Sisk P."/>
            <person name="Stolte C."/>
            <person name="Sykes S."/>
            <person name="Wortman J."/>
            <person name="Nusbaum C."/>
            <person name="Birren B."/>
        </authorList>
    </citation>
    <scope>NUCLEOTIDE SEQUENCE [LARGE SCALE GENOMIC DNA]</scope>
    <source>
        <strain evidence="7">floridensis</strain>
    </source>
</reference>
<organism evidence="6 7">
    <name type="scientific">Vavraia culicis (isolate floridensis)</name>
    <name type="common">Microsporidian parasite</name>
    <dbReference type="NCBI Taxonomy" id="948595"/>
    <lineage>
        <taxon>Eukaryota</taxon>
        <taxon>Fungi</taxon>
        <taxon>Fungi incertae sedis</taxon>
        <taxon>Microsporidia</taxon>
        <taxon>Pleistophoridae</taxon>
        <taxon>Vavraia</taxon>
    </lineage>
</organism>
<dbReference type="AlphaFoldDB" id="L2GQH4"/>
<dbReference type="OMA" id="ANYTCPK"/>
<accession>L2GQH4</accession>
<dbReference type="Proteomes" id="UP000011081">
    <property type="component" value="Unassembled WGS sequence"/>
</dbReference>
<evidence type="ECO:0000256" key="3">
    <source>
        <dbReference type="ARBA" id="ARBA00023163"/>
    </source>
</evidence>
<dbReference type="SMART" id="SM00993">
    <property type="entry name" value="YL1_C"/>
    <property type="match status" value="1"/>
</dbReference>
<dbReference type="InterPro" id="IPR013272">
    <property type="entry name" value="Vps72/YL1_C"/>
</dbReference>
<keyword evidence="4" id="KW-0539">Nucleus</keyword>
<dbReference type="HOGENOM" id="CLU_071116_4_0_1"/>
<name>L2GQH4_VAVCU</name>
<dbReference type="PANTHER" id="PTHR31200:SF1">
    <property type="entry name" value="INO80 COMPLEX SUBUNIT C"/>
    <property type="match status" value="1"/>
</dbReference>
<dbReference type="STRING" id="948595.L2GQH4"/>
<feature type="domain" description="Vps72/YL1 C-terminal" evidence="5">
    <location>
        <begin position="59"/>
        <end position="88"/>
    </location>
</feature>
<dbReference type="InterPro" id="IPR029525">
    <property type="entry name" value="INO80C/Ies6"/>
</dbReference>
<evidence type="ECO:0000313" key="6">
    <source>
        <dbReference type="EMBL" id="ELA45886.1"/>
    </source>
</evidence>
<proteinExistence type="predicted"/>
<dbReference type="RefSeq" id="XP_008075630.1">
    <property type="nucleotide sequence ID" value="XM_008077439.1"/>
</dbReference>
<dbReference type="InParanoid" id="L2GQH4"/>
<evidence type="ECO:0000259" key="5">
    <source>
        <dbReference type="SMART" id="SM00993"/>
    </source>
</evidence>
<keyword evidence="7" id="KW-1185">Reference proteome</keyword>
<dbReference type="OrthoDB" id="49520at2759"/>
<protein>
    <recommendedName>
        <fullName evidence="5">Vps72/YL1 C-terminal domain-containing protein</fullName>
    </recommendedName>
</protein>
<keyword evidence="3" id="KW-0804">Transcription</keyword>
<dbReference type="EMBL" id="GL877491">
    <property type="protein sequence ID" value="ELA45886.1"/>
    <property type="molecule type" value="Genomic_DNA"/>
</dbReference>
<dbReference type="FunCoup" id="L2GQH4">
    <property type="interactions" value="63"/>
</dbReference>
<keyword evidence="2" id="KW-0805">Transcription regulation</keyword>
<sequence>MAKAAAKKTKKLAFKNAKKSYITKDNKTRGIKFLTKKLKENEPEFFTLINRVSVRPKMKLCDITGLPANYTCPKTRLNYFDKDVYYHLLEMNTDTIKSVLAVKNFGMNLSTFK</sequence>
<evidence type="ECO:0000256" key="2">
    <source>
        <dbReference type="ARBA" id="ARBA00023015"/>
    </source>
</evidence>
<dbReference type="GO" id="GO:0006338">
    <property type="term" value="P:chromatin remodeling"/>
    <property type="evidence" value="ECO:0007669"/>
    <property type="project" value="InterPro"/>
</dbReference>